<dbReference type="PANTHER" id="PTHR23135:SF4">
    <property type="entry name" value="UDP-N-ACETYLMURAMOYL-L-ALANYL-D-GLUTAMATE--2,6-DIAMINOPIMELATE LIGASE MURE HOMOLOG, CHLOROPLASTIC"/>
    <property type="match status" value="1"/>
</dbReference>
<dbReference type="SUPFAM" id="SSF63418">
    <property type="entry name" value="MurE/MurF N-terminal domain"/>
    <property type="match status" value="1"/>
</dbReference>
<dbReference type="Pfam" id="PF02875">
    <property type="entry name" value="Mur_ligase_C"/>
    <property type="match status" value="1"/>
</dbReference>
<name>A0A6J6M926_9ZZZZ</name>
<dbReference type="InterPro" id="IPR013221">
    <property type="entry name" value="Mur_ligase_cen"/>
</dbReference>
<dbReference type="Gene3D" id="3.40.1190.10">
    <property type="entry name" value="Mur-like, catalytic domain"/>
    <property type="match status" value="1"/>
</dbReference>
<dbReference type="InterPro" id="IPR036615">
    <property type="entry name" value="Mur_ligase_C_dom_sf"/>
</dbReference>
<dbReference type="Pfam" id="PF08245">
    <property type="entry name" value="Mur_ligase_M"/>
    <property type="match status" value="1"/>
</dbReference>
<dbReference type="InterPro" id="IPR036565">
    <property type="entry name" value="Mur-like_cat_sf"/>
</dbReference>
<feature type="domain" description="Mur ligase N-terminal catalytic" evidence="2">
    <location>
        <begin position="23"/>
        <end position="73"/>
    </location>
</feature>
<dbReference type="InterPro" id="IPR000713">
    <property type="entry name" value="Mur_ligase_N"/>
</dbReference>
<dbReference type="GO" id="GO:0005524">
    <property type="term" value="F:ATP binding"/>
    <property type="evidence" value="ECO:0007669"/>
    <property type="project" value="InterPro"/>
</dbReference>
<dbReference type="SUPFAM" id="SSF53244">
    <property type="entry name" value="MurD-like peptide ligases, peptide-binding domain"/>
    <property type="match status" value="1"/>
</dbReference>
<dbReference type="SUPFAM" id="SSF53623">
    <property type="entry name" value="MurD-like peptide ligases, catalytic domain"/>
    <property type="match status" value="1"/>
</dbReference>
<dbReference type="Gene3D" id="3.40.1390.10">
    <property type="entry name" value="MurE/MurF, N-terminal domain"/>
    <property type="match status" value="1"/>
</dbReference>
<evidence type="ECO:0000313" key="5">
    <source>
        <dbReference type="EMBL" id="CAB4669769.1"/>
    </source>
</evidence>
<dbReference type="NCBIfam" id="NF001124">
    <property type="entry name" value="PRK00139.1-2"/>
    <property type="match status" value="1"/>
</dbReference>
<evidence type="ECO:0000256" key="1">
    <source>
        <dbReference type="ARBA" id="ARBA00005898"/>
    </source>
</evidence>
<evidence type="ECO:0000259" key="3">
    <source>
        <dbReference type="Pfam" id="PF02875"/>
    </source>
</evidence>
<dbReference type="EMBL" id="CAEZWM010000216">
    <property type="protein sequence ID" value="CAB4669769.1"/>
    <property type="molecule type" value="Genomic_DNA"/>
</dbReference>
<dbReference type="GO" id="GO:0051301">
    <property type="term" value="P:cell division"/>
    <property type="evidence" value="ECO:0007669"/>
    <property type="project" value="InterPro"/>
</dbReference>
<dbReference type="InterPro" id="IPR035911">
    <property type="entry name" value="MurE/MurF_N"/>
</dbReference>
<reference evidence="5" key="1">
    <citation type="submission" date="2020-05" db="EMBL/GenBank/DDBJ databases">
        <authorList>
            <person name="Chiriac C."/>
            <person name="Salcher M."/>
            <person name="Ghai R."/>
            <person name="Kavagutti S V."/>
        </authorList>
    </citation>
    <scope>NUCLEOTIDE SEQUENCE</scope>
</reference>
<feature type="domain" description="Mur ligase C-terminal" evidence="3">
    <location>
        <begin position="332"/>
        <end position="460"/>
    </location>
</feature>
<dbReference type="AlphaFoldDB" id="A0A6J6M926"/>
<dbReference type="Gene3D" id="3.90.190.20">
    <property type="entry name" value="Mur ligase, C-terminal domain"/>
    <property type="match status" value="1"/>
</dbReference>
<protein>
    <submittedName>
        <fullName evidence="5">Unannotated protein</fullName>
    </submittedName>
</protein>
<organism evidence="5">
    <name type="scientific">freshwater metagenome</name>
    <dbReference type="NCBI Taxonomy" id="449393"/>
    <lineage>
        <taxon>unclassified sequences</taxon>
        <taxon>metagenomes</taxon>
        <taxon>ecological metagenomes</taxon>
    </lineage>
</organism>
<feature type="domain" description="Mur ligase central" evidence="4">
    <location>
        <begin position="106"/>
        <end position="309"/>
    </location>
</feature>
<dbReference type="InterPro" id="IPR005761">
    <property type="entry name" value="UDP-N-AcMur-Glu-dNH2Pim_ligase"/>
</dbReference>
<dbReference type="Pfam" id="PF01225">
    <property type="entry name" value="Mur_ligase"/>
    <property type="match status" value="1"/>
</dbReference>
<dbReference type="GO" id="GO:0005737">
    <property type="term" value="C:cytoplasm"/>
    <property type="evidence" value="ECO:0007669"/>
    <property type="project" value="InterPro"/>
</dbReference>
<evidence type="ECO:0000259" key="4">
    <source>
        <dbReference type="Pfam" id="PF08245"/>
    </source>
</evidence>
<dbReference type="GO" id="GO:0016881">
    <property type="term" value="F:acid-amino acid ligase activity"/>
    <property type="evidence" value="ECO:0007669"/>
    <property type="project" value="InterPro"/>
</dbReference>
<evidence type="ECO:0000259" key="2">
    <source>
        <dbReference type="Pfam" id="PF01225"/>
    </source>
</evidence>
<accession>A0A6J6M926</accession>
<comment type="similarity">
    <text evidence="1">Belongs to the MurCDEF family. MurE subfamily.</text>
</comment>
<dbReference type="NCBIfam" id="TIGR01085">
    <property type="entry name" value="murE"/>
    <property type="match status" value="1"/>
</dbReference>
<dbReference type="HAMAP" id="MF_00208">
    <property type="entry name" value="MurE"/>
    <property type="match status" value="1"/>
</dbReference>
<dbReference type="InterPro" id="IPR004101">
    <property type="entry name" value="Mur_ligase_C"/>
</dbReference>
<dbReference type="PANTHER" id="PTHR23135">
    <property type="entry name" value="MUR LIGASE FAMILY MEMBER"/>
    <property type="match status" value="1"/>
</dbReference>
<gene>
    <name evidence="5" type="ORF">UFOPK2242_01393</name>
</gene>
<dbReference type="GO" id="GO:0008360">
    <property type="term" value="P:regulation of cell shape"/>
    <property type="evidence" value="ECO:0007669"/>
    <property type="project" value="InterPro"/>
</dbReference>
<proteinExistence type="inferred from homology"/>
<sequence length="493" mass="51491">MQLSEILVDVEVDHVVGPLNLEIKSIVDDSRRVTPGALFAAIPGSSVDGHDHAGEAVRRGAVALLVEHEVAASATQIQVGSVRRSVGPVASVFEGRPSATMNLLGVTGTNGKTTVSYLLESIATSAGKRAGVIGTLGARIDGDELPVGFTTPEAADLQRLLGTMRDRGVETVALEVSSHSLAQSRVDGTRFKVACFTNLTHDHIDFHGSMAEYFSAKARLFTRAFTNRAVINLDDPVGLDLETRATGAGVSVLTYGLGANTDVTAIDIVVGATGTDFTIVGRASGEENRVHLNLLGRLNVYNALAAATTAFSAGIPLEPALEGMASLKGVPGRLERVDAGQPFSVIVDFAHTPDALATVLRDARALARGGRVIVVFGCGGDRDSLKRPLMGAAAGAHADIAIITSDNSRSEDPQAIADAVELGIRSSLASYQVDLDRRRAIEVALGLAAPDDVVVIAGKGHETSQTAMGATHEFNDGEVAEEILRDMLLKGEL</sequence>
<dbReference type="NCBIfam" id="NF001126">
    <property type="entry name" value="PRK00139.1-4"/>
    <property type="match status" value="1"/>
</dbReference>